<dbReference type="PANTHER" id="PTHR21248">
    <property type="entry name" value="CARDIOLIPIN SYNTHASE"/>
    <property type="match status" value="1"/>
</dbReference>
<reference evidence="7" key="1">
    <citation type="submission" date="2020-12" db="EMBL/GenBank/DDBJ databases">
        <title>Pontibaca salina gen. nov., sp. nov., isolated from marine sediment.</title>
        <authorList>
            <person name="Bo J."/>
            <person name="Wang S."/>
            <person name="Song X."/>
            <person name="Du Z."/>
        </authorList>
    </citation>
    <scope>NUCLEOTIDE SEQUENCE</scope>
    <source>
        <strain evidence="7">S1109L</strain>
    </source>
</reference>
<dbReference type="SMART" id="SM00155">
    <property type="entry name" value="PLDc"/>
    <property type="match status" value="2"/>
</dbReference>
<dbReference type="GO" id="GO:0005576">
    <property type="term" value="C:extracellular region"/>
    <property type="evidence" value="ECO:0007669"/>
    <property type="project" value="UniProtKB-SubCell"/>
</dbReference>
<comment type="caution">
    <text evidence="7">The sequence shown here is derived from an EMBL/GenBank/DDBJ whole genome shotgun (WGS) entry which is preliminary data.</text>
</comment>
<dbReference type="Pfam" id="PF13091">
    <property type="entry name" value="PLDc_2"/>
    <property type="match status" value="2"/>
</dbReference>
<accession>A0A934HIK9</accession>
<comment type="subcellular location">
    <subcellularLocation>
        <location evidence="2">Secreted</location>
    </subcellularLocation>
</comment>
<dbReference type="PROSITE" id="PS50035">
    <property type="entry name" value="PLD"/>
    <property type="match status" value="2"/>
</dbReference>
<organism evidence="7 8">
    <name type="scientific">Pontibaca salina</name>
    <dbReference type="NCBI Taxonomy" id="2795731"/>
    <lineage>
        <taxon>Bacteria</taxon>
        <taxon>Pseudomonadati</taxon>
        <taxon>Pseudomonadota</taxon>
        <taxon>Alphaproteobacteria</taxon>
        <taxon>Rhodobacterales</taxon>
        <taxon>Roseobacteraceae</taxon>
        <taxon>Pontibaca</taxon>
    </lineage>
</organism>
<comment type="function">
    <text evidence="1">Could be a virulence factor.</text>
</comment>
<dbReference type="EMBL" id="JAEIJD010000002">
    <property type="protein sequence ID" value="MBI6628834.1"/>
    <property type="molecule type" value="Genomic_DNA"/>
</dbReference>
<keyword evidence="8" id="KW-1185">Reference proteome</keyword>
<dbReference type="InterPro" id="IPR025202">
    <property type="entry name" value="PLD-like_dom"/>
</dbReference>
<dbReference type="InterPro" id="IPR001736">
    <property type="entry name" value="PLipase_D/transphosphatidylase"/>
</dbReference>
<dbReference type="GO" id="GO:0030572">
    <property type="term" value="F:phosphatidyltransferase activity"/>
    <property type="evidence" value="ECO:0007669"/>
    <property type="project" value="UniProtKB-ARBA"/>
</dbReference>
<evidence type="ECO:0000256" key="3">
    <source>
        <dbReference type="ARBA" id="ARBA00018392"/>
    </source>
</evidence>
<dbReference type="RefSeq" id="WP_198684860.1">
    <property type="nucleotide sequence ID" value="NZ_JAEIJD010000002.1"/>
</dbReference>
<evidence type="ECO:0000256" key="2">
    <source>
        <dbReference type="ARBA" id="ARBA00004613"/>
    </source>
</evidence>
<dbReference type="SUPFAM" id="SSF56024">
    <property type="entry name" value="Phospholipase D/nuclease"/>
    <property type="match status" value="2"/>
</dbReference>
<evidence type="ECO:0000313" key="8">
    <source>
        <dbReference type="Proteomes" id="UP000613255"/>
    </source>
</evidence>
<proteinExistence type="predicted"/>
<evidence type="ECO:0000256" key="4">
    <source>
        <dbReference type="ARBA" id="ARBA00022525"/>
    </source>
</evidence>
<dbReference type="CDD" id="cd09111">
    <property type="entry name" value="PLDc_ymdC_like_1"/>
    <property type="match status" value="1"/>
</dbReference>
<protein>
    <recommendedName>
        <fullName evidence="3">Phospholipase D</fullName>
    </recommendedName>
    <alternativeName>
        <fullName evidence="5">Choline phosphatase</fullName>
    </alternativeName>
</protein>
<dbReference type="Gene3D" id="3.30.870.10">
    <property type="entry name" value="Endonuclease Chain A"/>
    <property type="match status" value="2"/>
</dbReference>
<dbReference type="AlphaFoldDB" id="A0A934HIK9"/>
<dbReference type="CDD" id="cd09113">
    <property type="entry name" value="PLDc_ymdC_like_2"/>
    <property type="match status" value="1"/>
</dbReference>
<evidence type="ECO:0000259" key="6">
    <source>
        <dbReference type="PROSITE" id="PS50035"/>
    </source>
</evidence>
<keyword evidence="4" id="KW-0964">Secreted</keyword>
<feature type="domain" description="PLD phosphodiesterase" evidence="6">
    <location>
        <begin position="406"/>
        <end position="433"/>
    </location>
</feature>
<dbReference type="PANTHER" id="PTHR21248:SF12">
    <property type="entry name" value="CARDIOLIPIN SYNTHASE C"/>
    <property type="match status" value="1"/>
</dbReference>
<dbReference type="Proteomes" id="UP000613255">
    <property type="component" value="Unassembled WGS sequence"/>
</dbReference>
<evidence type="ECO:0000256" key="5">
    <source>
        <dbReference type="ARBA" id="ARBA00029594"/>
    </source>
</evidence>
<name>A0A934HIK9_9RHOB</name>
<evidence type="ECO:0000313" key="7">
    <source>
        <dbReference type="EMBL" id="MBI6628834.1"/>
    </source>
</evidence>
<gene>
    <name evidence="7" type="ORF">JAO82_02970</name>
</gene>
<evidence type="ECO:0000256" key="1">
    <source>
        <dbReference type="ARBA" id="ARBA00003145"/>
    </source>
</evidence>
<sequence>MMATLRYTALTLLVIALTIMISRFIFVLPPNEKTQGTHLPPVETGPLAEALIPQLRQHEGKTGIAPLQSGGDAFAARMILADAAVSSIDAQYYIWHDDLTGLLLLDALKRAANRGVRVRLLLDDNGTSGLDPEIAALDAHPMAEVRLYNPFNLRRFKLLSYGFDFFRLNRRMHNKSFTVDSRATILGGRNVGNEYFDTGLMPLYIDLDALAVGKVVSEVSQDFDRYWNSRSVHAAAPIVGAPPQDDPIASRLASFQGDPQIGEYRDILNSLDIVGALARGTIELEWTDVLLISDDPAKGEGVVPRDDLLAVRLMQAVGNVETRFDGISPYFVPGVAGVEFFAGLVRDGVEVRLLTNSLEATDVLPVHAGYSKRRKAMLDADISLYELRRQAALDAPRDVMGPFGSSGASLHAKTFAVDEQRIFIGSFNFDPRSTSINTEMGLLIDSRTLAGQMHRAFDNGFGGLAWKVEKRNRDLIWISAEKPGAQPRMDEPGGSFLRRVAVTVIGWLPVEWML</sequence>
<dbReference type="GO" id="GO:0032049">
    <property type="term" value="P:cardiolipin biosynthetic process"/>
    <property type="evidence" value="ECO:0007669"/>
    <property type="project" value="UniProtKB-ARBA"/>
</dbReference>
<feature type="domain" description="PLD phosphodiesterase" evidence="6">
    <location>
        <begin position="168"/>
        <end position="195"/>
    </location>
</feature>